<dbReference type="PANTHER" id="PTHR32444:SF10">
    <property type="entry name" value="CURCULIN-LIKE (MANNOSE-BINDING) LECTIN FAMILY PROTEIN-RELATED"/>
    <property type="match status" value="1"/>
</dbReference>
<dbReference type="EMBL" id="VAHF01000002">
    <property type="protein sequence ID" value="TXG68299.1"/>
    <property type="molecule type" value="Genomic_DNA"/>
</dbReference>
<dbReference type="CDD" id="cd00028">
    <property type="entry name" value="B_lectin"/>
    <property type="match status" value="1"/>
</dbReference>
<evidence type="ECO:0000259" key="6">
    <source>
        <dbReference type="PROSITE" id="PS50948"/>
    </source>
</evidence>
<dbReference type="SUPFAM" id="SSF51110">
    <property type="entry name" value="alpha-D-mannose-specific plant lectins"/>
    <property type="match status" value="1"/>
</dbReference>
<keyword evidence="3" id="KW-0325">Glycoprotein</keyword>
<dbReference type="PROSITE" id="PS50948">
    <property type="entry name" value="PAN"/>
    <property type="match status" value="1"/>
</dbReference>
<dbReference type="PANTHER" id="PTHR32444">
    <property type="entry name" value="BULB-TYPE LECTIN DOMAIN-CONTAINING PROTEIN"/>
    <property type="match status" value="1"/>
</dbReference>
<dbReference type="OrthoDB" id="1884773at2759"/>
<dbReference type="InterPro" id="IPR036426">
    <property type="entry name" value="Bulb-type_lectin_dom_sf"/>
</dbReference>
<gene>
    <name evidence="7" type="ORF">EZV62_003234</name>
</gene>
<feature type="domain" description="Apple" evidence="6">
    <location>
        <begin position="334"/>
        <end position="413"/>
    </location>
</feature>
<evidence type="ECO:0000256" key="2">
    <source>
        <dbReference type="ARBA" id="ARBA00023157"/>
    </source>
</evidence>
<dbReference type="InterPro" id="IPR001480">
    <property type="entry name" value="Bulb-type_lectin_dom"/>
</dbReference>
<organism evidence="7 8">
    <name type="scientific">Acer yangbiense</name>
    <dbReference type="NCBI Taxonomy" id="1000413"/>
    <lineage>
        <taxon>Eukaryota</taxon>
        <taxon>Viridiplantae</taxon>
        <taxon>Streptophyta</taxon>
        <taxon>Embryophyta</taxon>
        <taxon>Tracheophyta</taxon>
        <taxon>Spermatophyta</taxon>
        <taxon>Magnoliopsida</taxon>
        <taxon>eudicotyledons</taxon>
        <taxon>Gunneridae</taxon>
        <taxon>Pentapetalae</taxon>
        <taxon>rosids</taxon>
        <taxon>malvids</taxon>
        <taxon>Sapindales</taxon>
        <taxon>Sapindaceae</taxon>
        <taxon>Hippocastanoideae</taxon>
        <taxon>Acereae</taxon>
        <taxon>Acer</taxon>
    </lineage>
</organism>
<feature type="domain" description="Bulb-type lectin" evidence="5">
    <location>
        <begin position="39"/>
        <end position="159"/>
    </location>
</feature>
<dbReference type="SMART" id="SM00108">
    <property type="entry name" value="B_lectin"/>
    <property type="match status" value="1"/>
</dbReference>
<accession>A0A5C7IGZ1</accession>
<dbReference type="PIRSF" id="PIRSF002686">
    <property type="entry name" value="SLG"/>
    <property type="match status" value="1"/>
</dbReference>
<dbReference type="Gene3D" id="2.90.10.10">
    <property type="entry name" value="Bulb-type lectin domain"/>
    <property type="match status" value="1"/>
</dbReference>
<comment type="caution">
    <text evidence="7">The sequence shown here is derived from an EMBL/GenBank/DDBJ whole genome shotgun (WGS) entry which is preliminary data.</text>
</comment>
<keyword evidence="1 4" id="KW-0732">Signal</keyword>
<feature type="signal peptide" evidence="4">
    <location>
        <begin position="1"/>
        <end position="21"/>
    </location>
</feature>
<evidence type="ECO:0000313" key="8">
    <source>
        <dbReference type="Proteomes" id="UP000323000"/>
    </source>
</evidence>
<proteinExistence type="predicted"/>
<keyword evidence="2" id="KW-1015">Disulfide bond</keyword>
<protein>
    <recommendedName>
        <fullName evidence="9">Bulb-type lectin domain-containing protein</fullName>
    </recommendedName>
</protein>
<dbReference type="Pfam" id="PF01453">
    <property type="entry name" value="B_lectin"/>
    <property type="match status" value="1"/>
</dbReference>
<evidence type="ECO:0008006" key="9">
    <source>
        <dbReference type="Google" id="ProtNLM"/>
    </source>
</evidence>
<name>A0A5C7IGZ1_9ROSI</name>
<evidence type="ECO:0000256" key="4">
    <source>
        <dbReference type="SAM" id="SignalP"/>
    </source>
</evidence>
<reference evidence="8" key="1">
    <citation type="journal article" date="2019" name="Gigascience">
        <title>De novo genome assembly of the endangered Acer yangbiense, a plant species with extremely small populations endemic to Yunnan Province, China.</title>
        <authorList>
            <person name="Yang J."/>
            <person name="Wariss H.M."/>
            <person name="Tao L."/>
            <person name="Zhang R."/>
            <person name="Yun Q."/>
            <person name="Hollingsworth P."/>
            <person name="Dao Z."/>
            <person name="Luo G."/>
            <person name="Guo H."/>
            <person name="Ma Y."/>
            <person name="Sun W."/>
        </authorList>
    </citation>
    <scope>NUCLEOTIDE SEQUENCE [LARGE SCALE GENOMIC DNA]</scope>
    <source>
        <strain evidence="8">cv. Malutang</strain>
    </source>
</reference>
<dbReference type="InterPro" id="IPR003609">
    <property type="entry name" value="Pan_app"/>
</dbReference>
<dbReference type="Proteomes" id="UP000323000">
    <property type="component" value="Chromosome 2"/>
</dbReference>
<dbReference type="PROSITE" id="PS50927">
    <property type="entry name" value="BULB_LECTIN"/>
    <property type="match status" value="1"/>
</dbReference>
<keyword evidence="8" id="KW-1185">Reference proteome</keyword>
<dbReference type="AlphaFoldDB" id="A0A5C7IGZ1"/>
<evidence type="ECO:0000256" key="1">
    <source>
        <dbReference type="ARBA" id="ARBA00022729"/>
    </source>
</evidence>
<dbReference type="GO" id="GO:0009505">
    <property type="term" value="C:plant-type cell wall"/>
    <property type="evidence" value="ECO:0007669"/>
    <property type="project" value="TreeGrafter"/>
</dbReference>
<evidence type="ECO:0000256" key="3">
    <source>
        <dbReference type="ARBA" id="ARBA00023180"/>
    </source>
</evidence>
<dbReference type="InterPro" id="IPR035446">
    <property type="entry name" value="SLSG/EP1"/>
</dbReference>
<sequence>MSVVSLLLFFFLSLISSIAKASVPRSATFKYVIAGKFSPYVVEYGGNYRMIWQIFNSPFQLGYYNTTPNAFSTLALRMGLLRSESQLRWVWEFNRGKPIRENATFALGTDGNLVLAEADGSIVWQSNTAKKGVVGFDLLPNGNMVLNDSRGHFVWQSFDYPTDTLLVGQALRVVGGVNRLVSRKSQKENVNGPYSLALEPKGLSMYYNSPRPPVVYFTSSQWGIQQGSIDKLLVSSTQTLLGKPKYNSTSSMLQLEIEGNLKLYTYNDKVDWHAWEVTFNLFSRDSNWENECQLPERCNKFGVCDDNQYVACPSEEGKLLGWGKECEARKVNSCDVKDFHYYKLDGVDHFMTKYNSGSGVMKVDECGKKCSGDCKCLGYFYHQETSKCWIAYNLMTLSKTMLHDTADYFQLYDEQMMIDQKPLDHLS</sequence>
<evidence type="ECO:0000313" key="7">
    <source>
        <dbReference type="EMBL" id="TXG68299.1"/>
    </source>
</evidence>
<dbReference type="CDD" id="cd01098">
    <property type="entry name" value="PAN_AP_plant"/>
    <property type="match status" value="1"/>
</dbReference>
<feature type="chain" id="PRO_5023087580" description="Bulb-type lectin domain-containing protein" evidence="4">
    <location>
        <begin position="22"/>
        <end position="427"/>
    </location>
</feature>
<evidence type="ECO:0000259" key="5">
    <source>
        <dbReference type="PROSITE" id="PS50927"/>
    </source>
</evidence>